<organism evidence="1 2">
    <name type="scientific">Popillia japonica</name>
    <name type="common">Japanese beetle</name>
    <dbReference type="NCBI Taxonomy" id="7064"/>
    <lineage>
        <taxon>Eukaryota</taxon>
        <taxon>Metazoa</taxon>
        <taxon>Ecdysozoa</taxon>
        <taxon>Arthropoda</taxon>
        <taxon>Hexapoda</taxon>
        <taxon>Insecta</taxon>
        <taxon>Pterygota</taxon>
        <taxon>Neoptera</taxon>
        <taxon>Endopterygota</taxon>
        <taxon>Coleoptera</taxon>
        <taxon>Polyphaga</taxon>
        <taxon>Scarabaeiformia</taxon>
        <taxon>Scarabaeidae</taxon>
        <taxon>Rutelinae</taxon>
        <taxon>Popillia</taxon>
    </lineage>
</organism>
<dbReference type="GO" id="GO:0044611">
    <property type="term" value="C:nuclear pore inner ring"/>
    <property type="evidence" value="ECO:0007669"/>
    <property type="project" value="TreeGrafter"/>
</dbReference>
<accession>A0AAW1KRD3</accession>
<gene>
    <name evidence="1" type="ORF">QE152_g19353</name>
</gene>
<dbReference type="GO" id="GO:0017056">
    <property type="term" value="F:structural constituent of nuclear pore"/>
    <property type="evidence" value="ECO:0007669"/>
    <property type="project" value="InterPro"/>
</dbReference>
<comment type="caution">
    <text evidence="1">The sequence shown here is derived from an EMBL/GenBank/DDBJ whole genome shotgun (WGS) entry which is preliminary data.</text>
</comment>
<sequence length="1768" mass="208047">MEATPYWKRIWCSVIGRNNLISEYEIKNILNATKQNFIKGLSMYEGFTQKSFEDWKKESSKTAGNMTVEQMARKISVIMNVETITAWKIFCNFLMFEYHILLEDIMNYAEVEIYNSRLFEQAWLFYSSERLYLLKTWKHILEACADRNHKLHELNLNFMNGFDFTKIRKSLFEQFQYLLKEITKENSANCHSIRDWVNRNQQEQFEVLTCIILSQEVSPLSMEEFKVLFSIFKQHNFTSDPITYLILEHANPEDLRRARILEVLALVVGFNSCWEDLKTWRPHEKELEDLLMSTTYQDYLCVLLLAWSTLQMTLPAKIAAEKFQTHYHKFTKAVLKEKVFLVMLDIVSDPILKNETIFSTIQKSFYNLLNYICNKFDEEGSLMEHEGLITLCIKLLDNPEIAEKFIHDKEDNASMIYRVLYELFPCTYYLYTEIVLKLIQHEALQSEVSQILSNFQHYTEETTERYNESVVSLMSVYCPCDCIKINVHSEAVIFPKYDKTFIKYQAEYNYFEYSEEMIKQTLSNPDPPEDATRNMELYLKIVHGVLKCNLIELSEEKHLLSSINNVLLNTFKKSEINYNLMRICFEIYETLMPDHGEQIIEMMAVNNFLPIVTKNPIDLNNYFDKNFVNPNFILLTLADLLNRGEYDILFTYLKIAKLAPRTYHNALRIQIPNLIFMFIHLLPLYQDLLYTNINDKYKIILHCLEIALDVLNEKPDLKSEYDKIIYDFCYTIVVNYEPTVQIFLRIFRISNTYLHTCMLKESNWNKTLTSTIINCVKACLNIFINVFSLHNRGERPLHDTVFYRSFFNLNVKPSSVKLLMGYLDHAFEPALPKLTCQLFKKIAVDPAVPILALLEMTPYQIQNIFLEKLRDPLEEENIKVSILELITLCIEKQSGLTAAFFDIKQHSSKLAYSDCDSISTFMEEYLENVQRSTTYLKSPVQGAVLDLFHTLWMYRKDILVQHLTQGEKFWLTLTDPLFRELKLSNKTYAQIFNILTLELYRSKGENERIRSILDKFFAKDGKCAEIWCNHIISSLDETYLELHGHTLLRAWKNFLMMIVLNYPSCLESIELQKLITESCIEGLIRHFTQPDDIRILMNSADLYLYLTKRWPNENYRNHAHLVASLTKVFNHVGKYYEHINSAFKETMLSIAIQTVTNLRKLLLSSHGLVEKFLYSIADIFDKEYHRIISEDVKSTTDKTYNEWLLLLIFGNKLIIKGFGATHPAWFSFIKFLSRVMVSTGLFTGNPKLFPVAKIAMQCLINYAQTTMYKDFLSMDFEAFFDSTRPPKIFMSIDAINCQDALPWYFEQWWLTYTGVIQLMTLLLNYLHKFNLNTFFSFVSIHEDVIQNVLKLPSVIAEKTALGLTADCLNFIFRLLTWRQEWKVYQGIVYFNIINTIYETINSVSFIFQRPMVLTFYDITGLSLKLIETIPSDRIVNIMDQLVKIIIVSGLCLLKASPNLLALLAPPIKGSYVNDVEIDFDFHISRLQQDSQTLTYSTLLSLLHFLYNAFPYSRMQVQKTPKDKSLEEEEKPNHLVFVCRDFARSYKVLDRYTSRASEASDASSQWLTRLNLKNIVRGLEILGSLIATQSYISFNIRELRYGLKQHFKRELYSELTYFYDFVRKRFLDHHYRIIENMVFRRYTTRPLPYALNLSRGEKYISYAKKCSIFHSSDDEESDTSESSDYSREFEIDAEKIDPSVFFSAKDFEEDSEKVDDRNMICGRKLQDGRVVKIPLDKILLRYPDSPRIRESDYLLYLMHWFMFFCDLTP</sequence>
<protein>
    <submittedName>
        <fullName evidence="1">Nucleoporin subcomplex protein binding to Pom34</fullName>
    </submittedName>
</protein>
<dbReference type="Proteomes" id="UP001458880">
    <property type="component" value="Unassembled WGS sequence"/>
</dbReference>
<evidence type="ECO:0000313" key="2">
    <source>
        <dbReference type="Proteomes" id="UP001458880"/>
    </source>
</evidence>
<reference evidence="1 2" key="1">
    <citation type="journal article" date="2024" name="BMC Genomics">
        <title>De novo assembly and annotation of Popillia japonica's genome with initial clues to its potential as an invasive pest.</title>
        <authorList>
            <person name="Cucini C."/>
            <person name="Boschi S."/>
            <person name="Funari R."/>
            <person name="Cardaioli E."/>
            <person name="Iannotti N."/>
            <person name="Marturano G."/>
            <person name="Paoli F."/>
            <person name="Bruttini M."/>
            <person name="Carapelli A."/>
            <person name="Frati F."/>
            <person name="Nardi F."/>
        </authorList>
    </citation>
    <scope>NUCLEOTIDE SEQUENCE [LARGE SCALE GENOMIC DNA]</scope>
    <source>
        <strain evidence="1">DMR45628</strain>
    </source>
</reference>
<dbReference type="GO" id="GO:0006606">
    <property type="term" value="P:protein import into nucleus"/>
    <property type="evidence" value="ECO:0007669"/>
    <property type="project" value="TreeGrafter"/>
</dbReference>
<evidence type="ECO:0000313" key="1">
    <source>
        <dbReference type="EMBL" id="KAK9723184.1"/>
    </source>
</evidence>
<dbReference type="InterPro" id="IPR044840">
    <property type="entry name" value="Nup188"/>
</dbReference>
<proteinExistence type="predicted"/>
<name>A0AAW1KRD3_POPJA</name>
<dbReference type="PANTHER" id="PTHR31431">
    <property type="entry name" value="NUCLEOPORIN NUP188 HOMOLOG"/>
    <property type="match status" value="1"/>
</dbReference>
<dbReference type="GO" id="GO:0006405">
    <property type="term" value="P:RNA export from nucleus"/>
    <property type="evidence" value="ECO:0007669"/>
    <property type="project" value="TreeGrafter"/>
</dbReference>
<keyword evidence="2" id="KW-1185">Reference proteome</keyword>
<dbReference type="EMBL" id="JASPKY010000182">
    <property type="protein sequence ID" value="KAK9723184.1"/>
    <property type="molecule type" value="Genomic_DNA"/>
</dbReference>
<dbReference type="PANTHER" id="PTHR31431:SF1">
    <property type="entry name" value="NUCLEOPORIN NUP188"/>
    <property type="match status" value="1"/>
</dbReference>